<dbReference type="Gene3D" id="3.10.450.50">
    <property type="match status" value="1"/>
</dbReference>
<name>A0A2H0C478_9BACT</name>
<feature type="repeat" description="TPR" evidence="1">
    <location>
        <begin position="467"/>
        <end position="500"/>
    </location>
</feature>
<evidence type="ECO:0000313" key="3">
    <source>
        <dbReference type="Proteomes" id="UP000230802"/>
    </source>
</evidence>
<dbReference type="EMBL" id="PCTD01000039">
    <property type="protein sequence ID" value="PIP64712.1"/>
    <property type="molecule type" value="Genomic_DNA"/>
</dbReference>
<dbReference type="Pfam" id="PF02810">
    <property type="entry name" value="SEC-C"/>
    <property type="match status" value="1"/>
</dbReference>
<organism evidence="2 3">
    <name type="scientific">Candidatus Roizmanbacteria bacterium CG22_combo_CG10-13_8_21_14_all_33_16</name>
    <dbReference type="NCBI Taxonomy" id="1974859"/>
    <lineage>
        <taxon>Bacteria</taxon>
        <taxon>Candidatus Roizmaniibacteriota</taxon>
    </lineage>
</organism>
<accession>A0A2H0C478</accession>
<dbReference type="InterPro" id="IPR011990">
    <property type="entry name" value="TPR-like_helical_dom_sf"/>
</dbReference>
<dbReference type="InterPro" id="IPR019734">
    <property type="entry name" value="TPR_rpt"/>
</dbReference>
<gene>
    <name evidence="2" type="ORF">COW96_01005</name>
</gene>
<sequence length="794" mass="93588">MRPLPLFIQRLILLNLLLLESLFLQILSLKKFMSLTISRSIEISERKKVGRNDPCYCGSDKKYKKCHLLMEHEYKPKSGLIERIVDWLTARKDFNNLLDKRFNEFFGGRKSVEELEIRPVMEAIIFSDKIGENTPFEIFLSQANLTFEEKELYNRWLKEGVFSFFEIMTINLGHSVEIKDFNNDKKYLVFEKVGTYGLDSGMVLLSRIVPYKNFWIFTGGSLQPFPKEVVYEFKRNLSLSPKGQLNQLELVRILYDKKDGRSLVNLSYEKLKEKLKKEVEKRKIEFDIDEVEKEIEKGRAFDIRPFITKFIQTCQSEEEAKSLIDLLMKFIQANPTIVKNRKEIGPRENAISRQLLTEVSAQKFTGLPQEERTKQINRFVERWILTEQKELGGKTPKEEILRERKSLGNPDQEINFHLSLEPAVIGEINLTKIYDLGIKLMKEKEMLKALFEFSKLANHIDSMPDNFRWYLNIGGCLFGLGETELADKYIKKSLTINPNYEYAKKTNESLKNEKRKKIEVIFSRQKFFYELLKVGLNFDFPINDNELIKDATTFLEYIKQYKVPITKVKKEITFAQVLELNKKLIRPDPEILKIEKTTYQYKYQWQMPKLNFLHIVFLVGGLIKREKDKLLISKKGEQFLLKNTKEKIEEIFYLWFYNTNWPAFQEREGWVSKDFSNKPIKILQDMSFLLISEIKRLSNFKAEDLLKEIVEIILVDDKDEQKKGFTTILSIFLETSLLKYLIWFGIIKEELYFFSKSKPLVGAKFAITSFGKSFIASIDKQKQKLIPDILWKIV</sequence>
<reference evidence="2 3" key="1">
    <citation type="submission" date="2017-09" db="EMBL/GenBank/DDBJ databases">
        <title>Depth-based differentiation of microbial function through sediment-hosted aquifers and enrichment of novel symbionts in the deep terrestrial subsurface.</title>
        <authorList>
            <person name="Probst A.J."/>
            <person name="Ladd B."/>
            <person name="Jarett J.K."/>
            <person name="Geller-Mcgrath D.E."/>
            <person name="Sieber C.M."/>
            <person name="Emerson J.B."/>
            <person name="Anantharaman K."/>
            <person name="Thomas B.C."/>
            <person name="Malmstrom R."/>
            <person name="Stieglmeier M."/>
            <person name="Klingl A."/>
            <person name="Woyke T."/>
            <person name="Ryan C.M."/>
            <person name="Banfield J.F."/>
        </authorList>
    </citation>
    <scope>NUCLEOTIDE SEQUENCE [LARGE SCALE GENOMIC DNA]</scope>
    <source>
        <strain evidence="2">CG22_combo_CG10-13_8_21_14_all_33_16</strain>
    </source>
</reference>
<dbReference type="Gene3D" id="1.25.40.10">
    <property type="entry name" value="Tetratricopeptide repeat domain"/>
    <property type="match status" value="1"/>
</dbReference>
<proteinExistence type="predicted"/>
<keyword evidence="1" id="KW-0802">TPR repeat</keyword>
<dbReference type="SUPFAM" id="SSF103642">
    <property type="entry name" value="Sec-C motif"/>
    <property type="match status" value="1"/>
</dbReference>
<dbReference type="PROSITE" id="PS50005">
    <property type="entry name" value="TPR"/>
    <property type="match status" value="1"/>
</dbReference>
<evidence type="ECO:0000256" key="1">
    <source>
        <dbReference type="PROSITE-ProRule" id="PRU00339"/>
    </source>
</evidence>
<dbReference type="InterPro" id="IPR004027">
    <property type="entry name" value="SEC_C_motif"/>
</dbReference>
<dbReference type="InterPro" id="IPR058292">
    <property type="entry name" value="DUF7986"/>
</dbReference>
<dbReference type="SUPFAM" id="SSF48452">
    <property type="entry name" value="TPR-like"/>
    <property type="match status" value="1"/>
</dbReference>
<dbReference type="AlphaFoldDB" id="A0A2H0C478"/>
<dbReference type="Proteomes" id="UP000230802">
    <property type="component" value="Unassembled WGS sequence"/>
</dbReference>
<evidence type="ECO:0000313" key="2">
    <source>
        <dbReference type="EMBL" id="PIP64712.1"/>
    </source>
</evidence>
<protein>
    <submittedName>
        <fullName evidence="2">Uncharacterized protein</fullName>
    </submittedName>
</protein>
<comment type="caution">
    <text evidence="2">The sequence shown here is derived from an EMBL/GenBank/DDBJ whole genome shotgun (WGS) entry which is preliminary data.</text>
</comment>
<dbReference type="Pfam" id="PF25948">
    <property type="entry name" value="DUF7986"/>
    <property type="match status" value="1"/>
</dbReference>